<reference evidence="4 5" key="1">
    <citation type="submission" date="2018-03" db="EMBL/GenBank/DDBJ databases">
        <title>Genome sequence of Clostridium liquoris DSM 100320.</title>
        <authorList>
            <person name="Poehlein A."/>
            <person name="Daniel R."/>
        </authorList>
    </citation>
    <scope>NUCLEOTIDE SEQUENCE [LARGE SCALE GENOMIC DNA]</scope>
    <source>
        <strain evidence="4 5">DSM 100320</strain>
    </source>
</reference>
<evidence type="ECO:0000259" key="3">
    <source>
        <dbReference type="Pfam" id="PF02371"/>
    </source>
</evidence>
<dbReference type="PANTHER" id="PTHR33055">
    <property type="entry name" value="TRANSPOSASE FOR INSERTION SEQUENCE ELEMENT IS1111A"/>
    <property type="match status" value="1"/>
</dbReference>
<proteinExistence type="predicted"/>
<dbReference type="Pfam" id="PF01548">
    <property type="entry name" value="DEDD_Tnp_IS110"/>
    <property type="match status" value="1"/>
</dbReference>
<dbReference type="GO" id="GO:0006313">
    <property type="term" value="P:DNA transposition"/>
    <property type="evidence" value="ECO:0007669"/>
    <property type="project" value="InterPro"/>
</dbReference>
<dbReference type="InterPro" id="IPR047650">
    <property type="entry name" value="Transpos_IS110"/>
</dbReference>
<feature type="coiled-coil region" evidence="1">
    <location>
        <begin position="238"/>
        <end position="265"/>
    </location>
</feature>
<gene>
    <name evidence="4" type="ORF">CLLI_07420</name>
</gene>
<comment type="caution">
    <text evidence="4">The sequence shown here is derived from an EMBL/GenBank/DDBJ whole genome shotgun (WGS) entry which is preliminary data.</text>
</comment>
<dbReference type="PANTHER" id="PTHR33055:SF15">
    <property type="entry name" value="TRANSPOSASE-RELATED"/>
    <property type="match status" value="1"/>
</dbReference>
<dbReference type="Pfam" id="PF02371">
    <property type="entry name" value="Transposase_20"/>
    <property type="match status" value="1"/>
</dbReference>
<dbReference type="GO" id="GO:0003677">
    <property type="term" value="F:DNA binding"/>
    <property type="evidence" value="ECO:0007669"/>
    <property type="project" value="InterPro"/>
</dbReference>
<protein>
    <submittedName>
        <fullName evidence="4">Transposase IS116/IS110/IS902 family protein</fullName>
    </submittedName>
</protein>
<keyword evidence="5" id="KW-1185">Reference proteome</keyword>
<keyword evidence="1" id="KW-0175">Coiled coil</keyword>
<dbReference type="AlphaFoldDB" id="A0A2T0B6W9"/>
<dbReference type="InterPro" id="IPR003346">
    <property type="entry name" value="Transposase_20"/>
</dbReference>
<evidence type="ECO:0000313" key="5">
    <source>
        <dbReference type="Proteomes" id="UP000239706"/>
    </source>
</evidence>
<dbReference type="EMBL" id="PVXO01000021">
    <property type="protein sequence ID" value="PRR79612.1"/>
    <property type="molecule type" value="Genomic_DNA"/>
</dbReference>
<accession>A0A2T0B6W9</accession>
<dbReference type="OrthoDB" id="9811278at2"/>
<dbReference type="InterPro" id="IPR002525">
    <property type="entry name" value="Transp_IS110-like_N"/>
</dbReference>
<evidence type="ECO:0000313" key="4">
    <source>
        <dbReference type="EMBL" id="PRR79612.1"/>
    </source>
</evidence>
<dbReference type="Proteomes" id="UP000239706">
    <property type="component" value="Unassembled WGS sequence"/>
</dbReference>
<feature type="domain" description="Transposase IS110-like N-terminal" evidence="2">
    <location>
        <begin position="4"/>
        <end position="164"/>
    </location>
</feature>
<feature type="domain" description="Transposase IS116/IS110/IS902 C-terminal" evidence="3">
    <location>
        <begin position="269"/>
        <end position="352"/>
    </location>
</feature>
<sequence length="392" mass="43863">MIYVGIDVAKDKHDCCIIDSDGVIYHDSLRISNSHEGFEKLYSSILSVLPNKDISNVKIGLESTGHYSTNLQNFLYAKGFKLSILNPLATSLFRKAQTLRKTKTDKTDALVIAKMLFSDDTKSYSPVSYQIQELKSLTRHRYRLIGYRSKLKVSITRLIDIIFPELPKYVWSIHQSSSYSLLSELPGPKDIANCHLTKLTNILSKASRGKYGKCKAIALKEAASTSIGTSTRSLSFELQQTIRLIQSVQSEIDALDLQIKEVVTEINSPIMSIPGISYTLAAIILAEIGDIARFTEPAKLLAFAGLDPSTYQSGKYTASHTPMVKRGSTYLRWAILIASRTVSMRDSTFAEYLSKKQAEGKHYYVAMSHVAKKLIRVIFHLLKTNTTFVPQM</sequence>
<dbReference type="NCBIfam" id="NF033542">
    <property type="entry name" value="transpos_IS110"/>
    <property type="match status" value="1"/>
</dbReference>
<name>A0A2T0B6W9_9CLOT</name>
<dbReference type="RefSeq" id="WP_106062907.1">
    <property type="nucleotide sequence ID" value="NZ_PVXO01000021.1"/>
</dbReference>
<evidence type="ECO:0000256" key="1">
    <source>
        <dbReference type="SAM" id="Coils"/>
    </source>
</evidence>
<evidence type="ECO:0000259" key="2">
    <source>
        <dbReference type="Pfam" id="PF01548"/>
    </source>
</evidence>
<dbReference type="GO" id="GO:0004803">
    <property type="term" value="F:transposase activity"/>
    <property type="evidence" value="ECO:0007669"/>
    <property type="project" value="InterPro"/>
</dbReference>
<organism evidence="4 5">
    <name type="scientific">Clostridium liquoris</name>
    <dbReference type="NCBI Taxonomy" id="1289519"/>
    <lineage>
        <taxon>Bacteria</taxon>
        <taxon>Bacillati</taxon>
        <taxon>Bacillota</taxon>
        <taxon>Clostridia</taxon>
        <taxon>Eubacteriales</taxon>
        <taxon>Clostridiaceae</taxon>
        <taxon>Clostridium</taxon>
    </lineage>
</organism>